<accession>A0A423KA02</accession>
<proteinExistence type="predicted"/>
<evidence type="ECO:0000313" key="3">
    <source>
        <dbReference type="Proteomes" id="UP000283627"/>
    </source>
</evidence>
<reference evidence="2 3" key="1">
    <citation type="submission" date="2016-10" db="EMBL/GenBank/DDBJ databases">
        <title>Comparative genome analysis of multiple Pseudomonas spp. focuses on biocontrol and plant growth promoting traits.</title>
        <authorList>
            <person name="Tao X.-Y."/>
            <person name="Taylor C.G."/>
        </authorList>
    </citation>
    <scope>NUCLEOTIDE SEQUENCE [LARGE SCALE GENOMIC DNA]</scope>
    <source>
        <strain evidence="2 3">39A2</strain>
    </source>
</reference>
<keyword evidence="1" id="KW-1133">Transmembrane helix</keyword>
<comment type="caution">
    <text evidence="2">The sequence shown here is derived from an EMBL/GenBank/DDBJ whole genome shotgun (WGS) entry which is preliminary data.</text>
</comment>
<evidence type="ECO:0000256" key="1">
    <source>
        <dbReference type="SAM" id="Phobius"/>
    </source>
</evidence>
<dbReference type="AlphaFoldDB" id="A0A423KA02"/>
<dbReference type="Proteomes" id="UP000283627">
    <property type="component" value="Unassembled WGS sequence"/>
</dbReference>
<dbReference type="EMBL" id="MOBP01000017">
    <property type="protein sequence ID" value="RON48720.1"/>
    <property type="molecule type" value="Genomic_DNA"/>
</dbReference>
<keyword evidence="1" id="KW-0812">Transmembrane</keyword>
<sequence length="205" mass="22702">MKTLDRGKSVPEQVAIQAASSSFGNNNDLTTGDLKHIKSKLDAMLLSSDFSGLNYAVFTLDSPPPIMGSAMVGPTFDFNGNKAQNISSLSSDMPDYIAINSFSSDGKGYIVLSWLSEHSETCNKLMRQILDQKLTADSLAVFMILLIENFYISPAWWLSLDNDTQTLIKSLYSQGVETYTDGDSIKIRRPLYFPFITNILMSPMI</sequence>
<protein>
    <submittedName>
        <fullName evidence="2">Uncharacterized protein</fullName>
    </submittedName>
</protein>
<organism evidence="2 3">
    <name type="scientific">Pseudomonas frederiksbergensis</name>
    <dbReference type="NCBI Taxonomy" id="104087"/>
    <lineage>
        <taxon>Bacteria</taxon>
        <taxon>Pseudomonadati</taxon>
        <taxon>Pseudomonadota</taxon>
        <taxon>Gammaproteobacteria</taxon>
        <taxon>Pseudomonadales</taxon>
        <taxon>Pseudomonadaceae</taxon>
        <taxon>Pseudomonas</taxon>
    </lineage>
</organism>
<feature type="transmembrane region" description="Helical" evidence="1">
    <location>
        <begin position="134"/>
        <end position="152"/>
    </location>
</feature>
<gene>
    <name evidence="2" type="ORF">BK665_24095</name>
</gene>
<evidence type="ECO:0000313" key="2">
    <source>
        <dbReference type="EMBL" id="RON48720.1"/>
    </source>
</evidence>
<keyword evidence="1" id="KW-0472">Membrane</keyword>
<name>A0A423KA02_9PSED</name>